<keyword evidence="10" id="KW-1185">Reference proteome</keyword>
<comment type="function">
    <text evidence="8">F(1)F(0) ATP synthase produces ATP from ADP in the presence of a proton or sodium gradient. F-type ATPases consist of two structural domains, F(1) containing the extramembraneous catalytic core and F(0) containing the membrane proton channel, linked together by a central stalk and a peripheral stalk. During catalysis, ATP synthesis in the catalytic domain of F(1) is coupled via a rotary mechanism of the central stalk subunits to proton translocation.</text>
</comment>
<keyword evidence="6 8" id="KW-0472">Membrane</keyword>
<dbReference type="HAMAP" id="MF_01416">
    <property type="entry name" value="ATP_synth_delta_bact"/>
    <property type="match status" value="1"/>
</dbReference>
<dbReference type="InterPro" id="IPR026015">
    <property type="entry name" value="ATP_synth_OSCP/delta_N_sf"/>
</dbReference>
<keyword evidence="2 8" id="KW-0813">Transport</keyword>
<gene>
    <name evidence="8" type="primary">atpH</name>
    <name evidence="9" type="ORF">SSIN_0960</name>
</gene>
<dbReference type="NCBIfam" id="TIGR01145">
    <property type="entry name" value="ATP_synt_delta"/>
    <property type="match status" value="1"/>
</dbReference>
<dbReference type="Gene3D" id="1.10.520.20">
    <property type="entry name" value="N-terminal domain of the delta subunit of the F1F0-ATP synthase"/>
    <property type="match status" value="1"/>
</dbReference>
<keyword evidence="8" id="KW-0139">CF(1)</keyword>
<dbReference type="Pfam" id="PF00213">
    <property type="entry name" value="OSCP"/>
    <property type="match status" value="1"/>
</dbReference>
<accession>A0A0A0DGL7</accession>
<sequence length="178" mass="20630">MDKKQYAVIEKYALPFVQLVFEKGQQQDVFDKLSQIKAVFVETNLADFLSHIGVDEEEKEKALRLFQNSDSQLIDNFIEVTILNHRAALFYDILLEIQHQIEKQSNEFEVTVRSVQALTERQKERLKPIIEQKMGLKVRALKQELDVDLIGGFVISANNKTIDASIKRQLQLVKENLK</sequence>
<evidence type="ECO:0000256" key="7">
    <source>
        <dbReference type="ARBA" id="ARBA00023310"/>
    </source>
</evidence>
<keyword evidence="3 8" id="KW-1003">Cell membrane</keyword>
<dbReference type="PANTHER" id="PTHR11910">
    <property type="entry name" value="ATP SYNTHASE DELTA CHAIN"/>
    <property type="match status" value="1"/>
</dbReference>
<dbReference type="EMBL" id="JPEN01000062">
    <property type="protein sequence ID" value="KGM37220.1"/>
    <property type="molecule type" value="Genomic_DNA"/>
</dbReference>
<protein>
    <recommendedName>
        <fullName evidence="8">ATP synthase subunit delta</fullName>
    </recommendedName>
    <alternativeName>
        <fullName evidence="8">ATP synthase F(1) sector subunit delta</fullName>
    </alternativeName>
    <alternativeName>
        <fullName evidence="8">F-type ATPase subunit delta</fullName>
        <shortName evidence="8">F-ATPase subunit delta</shortName>
    </alternativeName>
</protein>
<comment type="subcellular location">
    <subcellularLocation>
        <location evidence="8">Cell membrane</location>
        <topology evidence="8">Peripheral membrane protein</topology>
    </subcellularLocation>
    <subcellularLocation>
        <location evidence="1">Membrane</location>
    </subcellularLocation>
</comment>
<keyword evidence="9" id="KW-0378">Hydrolase</keyword>
<dbReference type="RefSeq" id="WP_037616297.1">
    <property type="nucleotide sequence ID" value="NZ_JPEN01000062.1"/>
</dbReference>
<keyword evidence="5 8" id="KW-0406">Ion transport</keyword>
<dbReference type="InterPro" id="IPR000711">
    <property type="entry name" value="ATPase_OSCP/dsu"/>
</dbReference>
<dbReference type="Proteomes" id="UP000030019">
    <property type="component" value="Unassembled WGS sequence"/>
</dbReference>
<comment type="function">
    <text evidence="8">This protein is part of the stalk that links CF(0) to CF(1). It either transmits conformational changes from CF(0) to CF(1) or is implicated in proton conduction.</text>
</comment>
<dbReference type="NCBIfam" id="NF004401">
    <property type="entry name" value="PRK05758.2-1"/>
    <property type="match status" value="1"/>
</dbReference>
<comment type="similarity">
    <text evidence="8">Belongs to the ATPase delta chain family.</text>
</comment>
<comment type="caution">
    <text evidence="9">The sequence shown here is derived from an EMBL/GenBank/DDBJ whole genome shotgun (WGS) entry which is preliminary data.</text>
</comment>
<evidence type="ECO:0000256" key="2">
    <source>
        <dbReference type="ARBA" id="ARBA00022448"/>
    </source>
</evidence>
<evidence type="ECO:0000256" key="3">
    <source>
        <dbReference type="ARBA" id="ARBA00022475"/>
    </source>
</evidence>
<dbReference type="GO" id="GO:0005886">
    <property type="term" value="C:plasma membrane"/>
    <property type="evidence" value="ECO:0007669"/>
    <property type="project" value="UniProtKB-SubCell"/>
</dbReference>
<organism evidence="9 10">
    <name type="scientific">Streptococcus sinensis</name>
    <dbReference type="NCBI Taxonomy" id="176090"/>
    <lineage>
        <taxon>Bacteria</taxon>
        <taxon>Bacillati</taxon>
        <taxon>Bacillota</taxon>
        <taxon>Bacilli</taxon>
        <taxon>Lactobacillales</taxon>
        <taxon>Streptococcaceae</taxon>
        <taxon>Streptococcus</taxon>
    </lineage>
</organism>
<evidence type="ECO:0000256" key="6">
    <source>
        <dbReference type="ARBA" id="ARBA00023136"/>
    </source>
</evidence>
<dbReference type="GO" id="GO:0016787">
    <property type="term" value="F:hydrolase activity"/>
    <property type="evidence" value="ECO:0007669"/>
    <property type="project" value="UniProtKB-KW"/>
</dbReference>
<dbReference type="eggNOG" id="COG0712">
    <property type="taxonomic scope" value="Bacteria"/>
</dbReference>
<proteinExistence type="inferred from homology"/>
<dbReference type="SUPFAM" id="SSF47928">
    <property type="entry name" value="N-terminal domain of the delta subunit of the F1F0-ATP synthase"/>
    <property type="match status" value="1"/>
</dbReference>
<evidence type="ECO:0000313" key="9">
    <source>
        <dbReference type="EMBL" id="KGM37220.1"/>
    </source>
</evidence>
<keyword evidence="4 8" id="KW-0375">Hydrogen ion transport</keyword>
<dbReference type="STRING" id="176090.SSIN_0960"/>
<evidence type="ECO:0000313" key="10">
    <source>
        <dbReference type="Proteomes" id="UP000030019"/>
    </source>
</evidence>
<dbReference type="PATRIC" id="fig|176090.4.peg.930"/>
<keyword evidence="7 8" id="KW-0066">ATP synthesis</keyword>
<dbReference type="GO" id="GO:0046933">
    <property type="term" value="F:proton-transporting ATP synthase activity, rotational mechanism"/>
    <property type="evidence" value="ECO:0007669"/>
    <property type="project" value="UniProtKB-UniRule"/>
</dbReference>
<dbReference type="AlphaFoldDB" id="A0A0A0DGL7"/>
<evidence type="ECO:0000256" key="4">
    <source>
        <dbReference type="ARBA" id="ARBA00022781"/>
    </source>
</evidence>
<dbReference type="PRINTS" id="PR00125">
    <property type="entry name" value="ATPASEDELTA"/>
</dbReference>
<dbReference type="GO" id="GO:0045259">
    <property type="term" value="C:proton-transporting ATP synthase complex"/>
    <property type="evidence" value="ECO:0007669"/>
    <property type="project" value="UniProtKB-KW"/>
</dbReference>
<evidence type="ECO:0000256" key="5">
    <source>
        <dbReference type="ARBA" id="ARBA00023065"/>
    </source>
</evidence>
<reference evidence="9 10" key="1">
    <citation type="submission" date="2014-06" db="EMBL/GenBank/DDBJ databases">
        <authorList>
            <person name="Teng J.L."/>
            <person name="Huang Y."/>
            <person name="Tse H."/>
            <person name="Lau S.K."/>
            <person name="Woo P.C."/>
        </authorList>
    </citation>
    <scope>NUCLEOTIDE SEQUENCE [LARGE SCALE GENOMIC DNA]</scope>
    <source>
        <strain evidence="9 10">HKU4</strain>
    </source>
</reference>
<name>A0A0A0DGL7_9STRE</name>
<evidence type="ECO:0000256" key="1">
    <source>
        <dbReference type="ARBA" id="ARBA00004370"/>
    </source>
</evidence>
<evidence type="ECO:0000256" key="8">
    <source>
        <dbReference type="HAMAP-Rule" id="MF_01416"/>
    </source>
</evidence>